<feature type="region of interest" description="Disordered" evidence="1">
    <location>
        <begin position="814"/>
        <end position="886"/>
    </location>
</feature>
<feature type="compositionally biased region" description="Basic and acidic residues" evidence="1">
    <location>
        <begin position="1"/>
        <end position="13"/>
    </location>
</feature>
<sequence>MDITFSDRLKDFVDPPAAPVDQPRPHPAHSDVNPVLRYAVSNASESARSSATGQDFPSMPAPIPIPSYTTSSHESDGPPVDIHHLRAVVARELHESWVIEEQPPKPKAGAEPVATPPQYLHDRLVADLDRRKKGLDRQVRDWLEGYPGYDSVKKRWKVPASPKKEDALYEPLKKIMSDIVAGMGNHQSEEMHPAHSDKPLKTRHVALTANTKFVHETPAGYIDAEAVKAIKSCPDIGIFGTGPCGAAEWQLPQMCTYANMYDAAEIKLIPTLTEAVKQQICVYAHQILVHQHNRNFVRIPIITHKDCRVVHFDRGGVHASAPFNYHTEEGAVLFTKLVYLMSSLDEQDVGYDTSIFWENGARCIQVQAPCKWNVDVGQWQSKPRTIKLQLVRLRPIFFRRTIRARGTKCWIARDTEGHEWYVKDYWMSCGRTPESDFLKDVRGGFGVAELHAWQDTIATVFQQRGREAGEELLGTFGEKGRKPIDNRSLMRMVLKRYRGTLNKLSSALLILLAIRDVVRGHQHAFLKKNILHQDVSFTNILLTTQASKDDEVQDPRAALIDFDMAVRAGDENHVQDKKTGTKAYQSGKILLQNGHLGLHDVLDDLESVFYVLCYVCYAFDRSGRLLPDMPDFIAKWMTQPDGKDKQSFILLDLPEGVRRFRRAENAIVDNLFQALQKFFESRTRAVIKILRAVADLDRLNHEAEQGEELGPDEIVAAAKAVEKLQPKYPREAAESDYNAFFALLDAAIAKLRLLPPPTRPSTPATPQTPSTPSPKRARSDEEEVDTDSPNGKKARRAVRASGIPVGFSEFPAVGAPLESSTDGAQNLASTSALPKLQLGPPPPRAAAARSTQESAEDTDSSSSEPDDPKDSTYGERKKKRGPVKRK</sequence>
<dbReference type="PANTHER" id="PTHR38248">
    <property type="entry name" value="FUNK1 6"/>
    <property type="match status" value="1"/>
</dbReference>
<keyword evidence="4" id="KW-1185">Reference proteome</keyword>
<evidence type="ECO:0000313" key="3">
    <source>
        <dbReference type="EMBL" id="GAT42750.1"/>
    </source>
</evidence>
<dbReference type="EMBL" id="DF838231">
    <property type="protein sequence ID" value="GAT42750.1"/>
    <property type="molecule type" value="Genomic_DNA"/>
</dbReference>
<dbReference type="SUPFAM" id="SSF56112">
    <property type="entry name" value="Protein kinase-like (PK-like)"/>
    <property type="match status" value="1"/>
</dbReference>
<reference evidence="3" key="1">
    <citation type="submission" date="2014-09" db="EMBL/GenBank/DDBJ databases">
        <title>Genome sequence of the luminous mushroom Mycena chlorophos for searching fungal bioluminescence genes.</title>
        <authorList>
            <person name="Tanaka Y."/>
            <person name="Kasuga D."/>
            <person name="Oba Y."/>
            <person name="Hase S."/>
            <person name="Sato K."/>
            <person name="Oba Y."/>
            <person name="Sakakibara Y."/>
        </authorList>
    </citation>
    <scope>NUCLEOTIDE SEQUENCE</scope>
</reference>
<gene>
    <name evidence="3" type="ORF">MCHLO_00452</name>
</gene>
<feature type="compositionally biased region" description="Basic residues" evidence="1">
    <location>
        <begin position="876"/>
        <end position="886"/>
    </location>
</feature>
<dbReference type="PANTHER" id="PTHR38248:SF2">
    <property type="entry name" value="FUNK1 11"/>
    <property type="match status" value="1"/>
</dbReference>
<feature type="compositionally biased region" description="Basic and acidic residues" evidence="1">
    <location>
        <begin position="866"/>
        <end position="875"/>
    </location>
</feature>
<evidence type="ECO:0000256" key="1">
    <source>
        <dbReference type="SAM" id="MobiDB-lite"/>
    </source>
</evidence>
<dbReference type="InterPro" id="IPR011009">
    <property type="entry name" value="Kinase-like_dom_sf"/>
</dbReference>
<feature type="compositionally biased region" description="Low complexity" evidence="1">
    <location>
        <begin position="761"/>
        <end position="774"/>
    </location>
</feature>
<evidence type="ECO:0000313" key="4">
    <source>
        <dbReference type="Proteomes" id="UP000815677"/>
    </source>
</evidence>
<dbReference type="Gene3D" id="1.10.510.10">
    <property type="entry name" value="Transferase(Phosphotransferase) domain 1"/>
    <property type="match status" value="1"/>
</dbReference>
<organism evidence="3 4">
    <name type="scientific">Mycena chlorophos</name>
    <name type="common">Agaric fungus</name>
    <name type="synonym">Agaricus chlorophos</name>
    <dbReference type="NCBI Taxonomy" id="658473"/>
    <lineage>
        <taxon>Eukaryota</taxon>
        <taxon>Fungi</taxon>
        <taxon>Dikarya</taxon>
        <taxon>Basidiomycota</taxon>
        <taxon>Agaricomycotina</taxon>
        <taxon>Agaricomycetes</taxon>
        <taxon>Agaricomycetidae</taxon>
        <taxon>Agaricales</taxon>
        <taxon>Marasmiineae</taxon>
        <taxon>Mycenaceae</taxon>
        <taxon>Mycena</taxon>
    </lineage>
</organism>
<proteinExistence type="predicted"/>
<feature type="compositionally biased region" description="Acidic residues" evidence="1">
    <location>
        <begin position="854"/>
        <end position="865"/>
    </location>
</feature>
<feature type="domain" description="Fungal-type protein kinase" evidence="2">
    <location>
        <begin position="276"/>
        <end position="616"/>
    </location>
</feature>
<feature type="compositionally biased region" description="Polar residues" evidence="1">
    <location>
        <begin position="41"/>
        <end position="55"/>
    </location>
</feature>
<dbReference type="InterPro" id="IPR040976">
    <property type="entry name" value="Pkinase_fungal"/>
</dbReference>
<feature type="compositionally biased region" description="Polar residues" evidence="1">
    <location>
        <begin position="818"/>
        <end position="832"/>
    </location>
</feature>
<name>A0ABQ0KW23_MYCCL</name>
<protein>
    <recommendedName>
        <fullName evidence="2">Fungal-type protein kinase domain-containing protein</fullName>
    </recommendedName>
</protein>
<evidence type="ECO:0000259" key="2">
    <source>
        <dbReference type="Pfam" id="PF17667"/>
    </source>
</evidence>
<dbReference type="Proteomes" id="UP000815677">
    <property type="component" value="Unassembled WGS sequence"/>
</dbReference>
<accession>A0ABQ0KW23</accession>
<feature type="region of interest" description="Disordered" evidence="1">
    <location>
        <begin position="754"/>
        <end position="800"/>
    </location>
</feature>
<dbReference type="Pfam" id="PF17667">
    <property type="entry name" value="Pkinase_fungal"/>
    <property type="match status" value="1"/>
</dbReference>
<feature type="region of interest" description="Disordered" evidence="1">
    <location>
        <begin position="1"/>
        <end position="77"/>
    </location>
</feature>